<dbReference type="AlphaFoldDB" id="A0A2H5N2P3"/>
<evidence type="ECO:0000313" key="2">
    <source>
        <dbReference type="Proteomes" id="UP000236630"/>
    </source>
</evidence>
<gene>
    <name evidence="1" type="ORF">CUMW_286980</name>
</gene>
<evidence type="ECO:0000313" key="1">
    <source>
        <dbReference type="EMBL" id="GAY34488.1"/>
    </source>
</evidence>
<dbReference type="Proteomes" id="UP000236630">
    <property type="component" value="Unassembled WGS sequence"/>
</dbReference>
<keyword evidence="2" id="KW-1185">Reference proteome</keyword>
<dbReference type="EMBL" id="BDQV01007371">
    <property type="protein sequence ID" value="GAY34488.1"/>
    <property type="molecule type" value="Genomic_DNA"/>
</dbReference>
<accession>A0A2H5N2P3</accession>
<organism evidence="1 2">
    <name type="scientific">Citrus unshiu</name>
    <name type="common">Satsuma mandarin</name>
    <name type="synonym">Citrus nobilis var. unshiu</name>
    <dbReference type="NCBI Taxonomy" id="55188"/>
    <lineage>
        <taxon>Eukaryota</taxon>
        <taxon>Viridiplantae</taxon>
        <taxon>Streptophyta</taxon>
        <taxon>Embryophyta</taxon>
        <taxon>Tracheophyta</taxon>
        <taxon>Spermatophyta</taxon>
        <taxon>Magnoliopsida</taxon>
        <taxon>eudicotyledons</taxon>
        <taxon>Gunneridae</taxon>
        <taxon>Pentapetalae</taxon>
        <taxon>rosids</taxon>
        <taxon>malvids</taxon>
        <taxon>Sapindales</taxon>
        <taxon>Rutaceae</taxon>
        <taxon>Aurantioideae</taxon>
        <taxon>Citrus</taxon>
    </lineage>
</organism>
<comment type="caution">
    <text evidence="1">The sequence shown here is derived from an EMBL/GenBank/DDBJ whole genome shotgun (WGS) entry which is preliminary data.</text>
</comment>
<protein>
    <submittedName>
        <fullName evidence="1">Uncharacterized protein</fullName>
    </submittedName>
</protein>
<proteinExistence type="predicted"/>
<feature type="non-terminal residue" evidence="1">
    <location>
        <position position="87"/>
    </location>
</feature>
<reference evidence="1 2" key="1">
    <citation type="journal article" date="2017" name="Front. Genet.">
        <title>Draft sequencing of the heterozygous diploid genome of Satsuma (Citrus unshiu Marc.) using a hybrid assembly approach.</title>
        <authorList>
            <person name="Shimizu T."/>
            <person name="Tanizawa Y."/>
            <person name="Mochizuki T."/>
            <person name="Nagasaki H."/>
            <person name="Yoshioka T."/>
            <person name="Toyoda A."/>
            <person name="Fujiyama A."/>
            <person name="Kaminuma E."/>
            <person name="Nakamura Y."/>
        </authorList>
    </citation>
    <scope>NUCLEOTIDE SEQUENCE [LARGE SCALE GENOMIC DNA]</scope>
    <source>
        <strain evidence="2">cv. Miyagawa wase</strain>
    </source>
</reference>
<sequence>MLWRCKGLRNVLTSSTAKTLVRLRRMSIGSCHRVAEIVVDDDEGDKGSQKLLLRHKLRLQIPFFGCINCELLPQYEDFLRRRINHAH</sequence>
<name>A0A2H5N2P3_CITUN</name>